<feature type="compositionally biased region" description="Low complexity" evidence="1">
    <location>
        <begin position="476"/>
        <end position="491"/>
    </location>
</feature>
<feature type="region of interest" description="Disordered" evidence="1">
    <location>
        <begin position="471"/>
        <end position="494"/>
    </location>
</feature>
<gene>
    <name evidence="2" type="ORF">Tci_059489</name>
</gene>
<feature type="compositionally biased region" description="Basic and acidic residues" evidence="1">
    <location>
        <begin position="391"/>
        <end position="416"/>
    </location>
</feature>
<proteinExistence type="predicted"/>
<evidence type="ECO:0000313" key="2">
    <source>
        <dbReference type="EMBL" id="GEU87511.1"/>
    </source>
</evidence>
<dbReference type="AlphaFoldDB" id="A0A6L2NMH8"/>
<protein>
    <submittedName>
        <fullName evidence="2">Uncharacterized protein</fullName>
    </submittedName>
</protein>
<dbReference type="EMBL" id="BKCJ010009555">
    <property type="protein sequence ID" value="GEU87511.1"/>
    <property type="molecule type" value="Genomic_DNA"/>
</dbReference>
<organism evidence="2">
    <name type="scientific">Tanacetum cinerariifolium</name>
    <name type="common">Dalmatian daisy</name>
    <name type="synonym">Chrysanthemum cinerariifolium</name>
    <dbReference type="NCBI Taxonomy" id="118510"/>
    <lineage>
        <taxon>Eukaryota</taxon>
        <taxon>Viridiplantae</taxon>
        <taxon>Streptophyta</taxon>
        <taxon>Embryophyta</taxon>
        <taxon>Tracheophyta</taxon>
        <taxon>Spermatophyta</taxon>
        <taxon>Magnoliopsida</taxon>
        <taxon>eudicotyledons</taxon>
        <taxon>Gunneridae</taxon>
        <taxon>Pentapetalae</taxon>
        <taxon>asterids</taxon>
        <taxon>campanulids</taxon>
        <taxon>Asterales</taxon>
        <taxon>Asteraceae</taxon>
        <taxon>Asteroideae</taxon>
        <taxon>Anthemideae</taxon>
        <taxon>Anthemidinae</taxon>
        <taxon>Tanacetum</taxon>
    </lineage>
</organism>
<sequence>MRIENGASWVCEQVHMGRSGEGCGTIQGGLCGEERGIGFFWREIIMNPLVAQQVALDYALVAPDNHDVIGKCNIRIEPIKTRKEATYQVALYTLKLSPYYKAFLVTDDVPEIYMHQFWFRVSKINYFSSYRFKLDKKKFRIGVEVFMKFSRFALDSLIKSLFNHLLMKKSSRSSKKLEDFMYQIDNRQTTAARHSNMPYPRFTKAIIQHFISKDKTISIRNNLFMHSIKDDNVLEVLKFISKYEENQVYGKPIPDVIMSKEIMDTTTYNTYLAFATGKAIPKKARKNTKAHITLMKESSLTTDDNIISEDPNVSLELAKSISSTEAEEQEAARLVHETRECSSEGVCLKPEVPDKPKVNFVATNISEESWGNDSDTGKSDEEEVPWIYSESDNKDQAIDDVKKNDEAKVEKEKDTEQEPIQDEQAKDEESPNAEITSMVDAQIQQEIPFVLSAPLLDVLAFVVPPTPTNPTPLPIPTSSTITTTKDPTSTSMNPKFKTLSALQHKVSNSEKEVTELKQVDLSTTLQKPPLSFDDLMSTPIDFSAFATNHLKISRLTKVDLVGPIYNLLKGTRKSCVELEYNMEECYRALSDQLVWNNLEDNRCPYDLNKPLHLHESRGRRIVPSDFFFNNDLEYLRGGSTYIKYTASTTKIKAAKHDVCVTIRILSASSVSVDKWLNDLEGNVIVDLVVALCMYSRRIVLQKRVEDHQQGVESDQKKLNISKPQIRDVDLSCISLYTTLSEPQGVIYKDKMKRKRLMRTEELYKFSDGKLTSVITLWIIC</sequence>
<feature type="region of interest" description="Disordered" evidence="1">
    <location>
        <begin position="388"/>
        <end position="432"/>
    </location>
</feature>
<reference evidence="2" key="1">
    <citation type="journal article" date="2019" name="Sci. Rep.">
        <title>Draft genome of Tanacetum cinerariifolium, the natural source of mosquito coil.</title>
        <authorList>
            <person name="Yamashiro T."/>
            <person name="Shiraishi A."/>
            <person name="Satake H."/>
            <person name="Nakayama K."/>
        </authorList>
    </citation>
    <scope>NUCLEOTIDE SEQUENCE</scope>
</reference>
<name>A0A6L2NMH8_TANCI</name>
<evidence type="ECO:0000256" key="1">
    <source>
        <dbReference type="SAM" id="MobiDB-lite"/>
    </source>
</evidence>
<comment type="caution">
    <text evidence="2">The sequence shown here is derived from an EMBL/GenBank/DDBJ whole genome shotgun (WGS) entry which is preliminary data.</text>
</comment>
<accession>A0A6L2NMH8</accession>